<evidence type="ECO:0000313" key="2">
    <source>
        <dbReference type="EMBL" id="KAK7521767.1"/>
    </source>
</evidence>
<feature type="compositionally biased region" description="Polar residues" evidence="1">
    <location>
        <begin position="121"/>
        <end position="140"/>
    </location>
</feature>
<name>A0ABR1KYW4_9PEZI</name>
<proteinExistence type="predicted"/>
<gene>
    <name evidence="2" type="ORF">IWZ03DRAFT_100918</name>
</gene>
<evidence type="ECO:0000313" key="3">
    <source>
        <dbReference type="Proteomes" id="UP001363622"/>
    </source>
</evidence>
<keyword evidence="3" id="KW-1185">Reference proteome</keyword>
<feature type="region of interest" description="Disordered" evidence="1">
    <location>
        <begin position="118"/>
        <end position="140"/>
    </location>
</feature>
<evidence type="ECO:0000256" key="1">
    <source>
        <dbReference type="SAM" id="MobiDB-lite"/>
    </source>
</evidence>
<accession>A0ABR1KYW4</accession>
<reference evidence="2 3" key="1">
    <citation type="submission" date="2024-04" db="EMBL/GenBank/DDBJ databases">
        <title>Phyllosticta paracitricarpa is synonymous to the EU quarantine fungus P. citricarpa based on phylogenomic analyses.</title>
        <authorList>
            <consortium name="Lawrence Berkeley National Laboratory"/>
            <person name="Van Ingen-Buijs V.A."/>
            <person name="Van Westerhoven A.C."/>
            <person name="Haridas S."/>
            <person name="Skiadas P."/>
            <person name="Martin F."/>
            <person name="Groenewald J.Z."/>
            <person name="Crous P.W."/>
            <person name="Seidl M.F."/>
        </authorList>
    </citation>
    <scope>NUCLEOTIDE SEQUENCE [LARGE SCALE GENOMIC DNA]</scope>
    <source>
        <strain evidence="2 3">CBS 123371</strain>
    </source>
</reference>
<organism evidence="2 3">
    <name type="scientific">Phyllosticta citriasiana</name>
    <dbReference type="NCBI Taxonomy" id="595635"/>
    <lineage>
        <taxon>Eukaryota</taxon>
        <taxon>Fungi</taxon>
        <taxon>Dikarya</taxon>
        <taxon>Ascomycota</taxon>
        <taxon>Pezizomycotina</taxon>
        <taxon>Dothideomycetes</taxon>
        <taxon>Dothideomycetes incertae sedis</taxon>
        <taxon>Botryosphaeriales</taxon>
        <taxon>Phyllostictaceae</taxon>
        <taxon>Phyllosticta</taxon>
    </lineage>
</organism>
<comment type="caution">
    <text evidence="2">The sequence shown here is derived from an EMBL/GenBank/DDBJ whole genome shotgun (WGS) entry which is preliminary data.</text>
</comment>
<protein>
    <submittedName>
        <fullName evidence="2">Uncharacterized protein</fullName>
    </submittedName>
</protein>
<dbReference type="Proteomes" id="UP001363622">
    <property type="component" value="Unassembled WGS sequence"/>
</dbReference>
<sequence>MATKTTTTTTTTTSRWVDAVGAALVYTLLELVCRVLSSVRGLSCLFNEGWGRALKSCRSSLVHCVCVRWVVGERAEGGRCRRGIEVWSTRRTDQRVAHTCFDGKESSADTAGVRGLGAADSSGQQRLSGTHGIPSTTQTPLCLIRTEPGREPLRLVSQLLQSGEAAGSSVDGDQTNVGRSIGGRVLCGRERRGARRWVERPSLAMLTIG</sequence>
<dbReference type="EMBL" id="JBBPHU010000002">
    <property type="protein sequence ID" value="KAK7521767.1"/>
    <property type="molecule type" value="Genomic_DNA"/>
</dbReference>